<dbReference type="GO" id="GO:0008270">
    <property type="term" value="F:zinc ion binding"/>
    <property type="evidence" value="ECO:0007669"/>
    <property type="project" value="UniProtKB-KW"/>
</dbReference>
<dbReference type="AlphaFoldDB" id="A0A8S0UUI2"/>
<organism evidence="4 5">
    <name type="scientific">Olea europaea subsp. europaea</name>
    <dbReference type="NCBI Taxonomy" id="158383"/>
    <lineage>
        <taxon>Eukaryota</taxon>
        <taxon>Viridiplantae</taxon>
        <taxon>Streptophyta</taxon>
        <taxon>Embryophyta</taxon>
        <taxon>Tracheophyta</taxon>
        <taxon>Spermatophyta</taxon>
        <taxon>Magnoliopsida</taxon>
        <taxon>eudicotyledons</taxon>
        <taxon>Gunneridae</taxon>
        <taxon>Pentapetalae</taxon>
        <taxon>asterids</taxon>
        <taxon>lamiids</taxon>
        <taxon>Lamiales</taxon>
        <taxon>Oleaceae</taxon>
        <taxon>Oleeae</taxon>
        <taxon>Olea</taxon>
    </lineage>
</organism>
<keyword evidence="2" id="KW-0863">Zinc-finger</keyword>
<accession>A0A8S0UUI2</accession>
<keyword evidence="3" id="KW-0862">Zinc</keyword>
<keyword evidence="4" id="KW-0436">Ligase</keyword>
<dbReference type="OrthoDB" id="1711136at2759"/>
<dbReference type="PANTHER" id="PTHR42647:SF71">
    <property type="entry name" value="E3 UBIQUITIN-PROTEIN LIGASE BOI"/>
    <property type="match status" value="1"/>
</dbReference>
<dbReference type="PANTHER" id="PTHR42647">
    <property type="entry name" value="SBP (S-RIBONUCLEASE BINDING PROTEIN) FAMILY PROTEIN"/>
    <property type="match status" value="1"/>
</dbReference>
<dbReference type="Proteomes" id="UP000594638">
    <property type="component" value="Unassembled WGS sequence"/>
</dbReference>
<dbReference type="Gene3D" id="3.30.40.10">
    <property type="entry name" value="Zinc/RING finger domain, C3HC4 (zinc finger)"/>
    <property type="match status" value="1"/>
</dbReference>
<evidence type="ECO:0000256" key="2">
    <source>
        <dbReference type="ARBA" id="ARBA00022771"/>
    </source>
</evidence>
<sequence length="259" mass="29975">MAVQAQNFGFQNMDFNPFDMCGSQDWVIGNDNGLYFQEQTKKIHQVFGCWDNQTSPSPSLPTEFLQSLSSDIQNQRLEMDLLLQLENQRLRSSFLQEETRQQAVLLHKYESRTKTLMLQKYEELAMAKNKTMELQDFFQRAEMEAKIWKEKAIENEATVFNLNNKLNQVIEEDFLMFNNGAQDAVSLCGSSSIKNNTQEEKEYEEQKKKMACKLCQVRNSCVVFFPCRHLCSCKSCEMVLGLCPVCESVKKASLEVTFL</sequence>
<dbReference type="FunFam" id="3.30.40.10:FF:000239">
    <property type="entry name" value="probable BOI-related E3 ubiquitin-protein ligase 2"/>
    <property type="match status" value="1"/>
</dbReference>
<comment type="caution">
    <text evidence="4">The sequence shown here is derived from an EMBL/GenBank/DDBJ whole genome shotgun (WGS) entry which is preliminary data.</text>
</comment>
<gene>
    <name evidence="4" type="ORF">OLEA9_A024445</name>
</gene>
<reference evidence="4 5" key="1">
    <citation type="submission" date="2019-12" db="EMBL/GenBank/DDBJ databases">
        <authorList>
            <person name="Alioto T."/>
            <person name="Alioto T."/>
            <person name="Gomez Garrido J."/>
        </authorList>
    </citation>
    <scope>NUCLEOTIDE SEQUENCE [LARGE SCALE GENOMIC DNA]</scope>
</reference>
<dbReference type="PIRSF" id="PIRSF036836">
    <property type="entry name" value="RNase_bind_SBP1"/>
    <property type="match status" value="1"/>
</dbReference>
<dbReference type="GO" id="GO:0016874">
    <property type="term" value="F:ligase activity"/>
    <property type="evidence" value="ECO:0007669"/>
    <property type="project" value="UniProtKB-KW"/>
</dbReference>
<dbReference type="Gramene" id="OE9A024445T1">
    <property type="protein sequence ID" value="OE9A024445C1"/>
    <property type="gene ID" value="OE9A024445"/>
</dbReference>
<evidence type="ECO:0000313" key="5">
    <source>
        <dbReference type="Proteomes" id="UP000594638"/>
    </source>
</evidence>
<keyword evidence="5" id="KW-1185">Reference proteome</keyword>
<protein>
    <submittedName>
        <fullName evidence="4">Probable BOI-related E3 ubiquitin- ligase 2</fullName>
    </submittedName>
</protein>
<dbReference type="GO" id="GO:0004842">
    <property type="term" value="F:ubiquitin-protein transferase activity"/>
    <property type="evidence" value="ECO:0007669"/>
    <property type="project" value="TreeGrafter"/>
</dbReference>
<evidence type="ECO:0000313" key="4">
    <source>
        <dbReference type="EMBL" id="CAA3021498.1"/>
    </source>
</evidence>
<dbReference type="EMBL" id="CACTIH010009055">
    <property type="protein sequence ID" value="CAA3021498.1"/>
    <property type="molecule type" value="Genomic_DNA"/>
</dbReference>
<dbReference type="InterPro" id="IPR013083">
    <property type="entry name" value="Znf_RING/FYVE/PHD"/>
</dbReference>
<name>A0A8S0UUI2_OLEEU</name>
<evidence type="ECO:0000256" key="3">
    <source>
        <dbReference type="ARBA" id="ARBA00022833"/>
    </source>
</evidence>
<proteinExistence type="predicted"/>
<keyword evidence="1" id="KW-0479">Metal-binding</keyword>
<evidence type="ECO:0000256" key="1">
    <source>
        <dbReference type="ARBA" id="ARBA00022723"/>
    </source>
</evidence>
<dbReference type="Pfam" id="PF13920">
    <property type="entry name" value="zf-C3HC4_3"/>
    <property type="match status" value="1"/>
</dbReference>